<evidence type="ECO:0000259" key="1">
    <source>
        <dbReference type="Pfam" id="PF01370"/>
    </source>
</evidence>
<proteinExistence type="predicted"/>
<dbReference type="Gene3D" id="3.40.50.720">
    <property type="entry name" value="NAD(P)-binding Rossmann-like Domain"/>
    <property type="match status" value="1"/>
</dbReference>
<dbReference type="AlphaFoldDB" id="A0A4D7QM38"/>
<sequence>MLIVTGATGLLGNAVIRRALARRMDVTALVRRTSPRRPLDGLALIRIEIDLCADSLGAVIGHGDIVVHAAARVAIGRRHLDAFRRDNVVPTVRLAAACRQAGARLVHVSTVDTLAWGTRECPGDETQGAVEPVASAYSISKHEAERAVLAEMASGLDSVMVHPGFMLGPWDWKPSSGRMLLDVARAPVALAPPGGNDFCHVEDVADAVIEAGLRGDSGSRYVLGGEALTYADAFAMMRRVAGRVPRVATAPAWLVQTLGWIGDGLGAITGREPVLNSVSAGIACLPHHFSSARAIRDLGYHPRPAEIAMRDAWAWFTSNGYA</sequence>
<dbReference type="Proteomes" id="UP000298588">
    <property type="component" value="Chromosome"/>
</dbReference>
<dbReference type="SUPFAM" id="SSF51735">
    <property type="entry name" value="NAD(P)-binding Rossmann-fold domains"/>
    <property type="match status" value="1"/>
</dbReference>
<organism evidence="2 3">
    <name type="scientific">Phreatobacter aquaticus</name>
    <dbReference type="NCBI Taxonomy" id="2570229"/>
    <lineage>
        <taxon>Bacteria</taxon>
        <taxon>Pseudomonadati</taxon>
        <taxon>Pseudomonadota</taxon>
        <taxon>Alphaproteobacteria</taxon>
        <taxon>Hyphomicrobiales</taxon>
        <taxon>Phreatobacteraceae</taxon>
        <taxon>Phreatobacter</taxon>
    </lineage>
</organism>
<name>A0A4D7QM38_9HYPH</name>
<accession>A0A4D7QM38</accession>
<dbReference type="PANTHER" id="PTHR48079:SF6">
    <property type="entry name" value="NAD(P)-BINDING DOMAIN-CONTAINING PROTEIN-RELATED"/>
    <property type="match status" value="1"/>
</dbReference>
<dbReference type="PANTHER" id="PTHR48079">
    <property type="entry name" value="PROTEIN YEEZ"/>
    <property type="match status" value="1"/>
</dbReference>
<dbReference type="OrthoDB" id="9814124at2"/>
<dbReference type="EMBL" id="CP039865">
    <property type="protein sequence ID" value="QCK86177.1"/>
    <property type="molecule type" value="Genomic_DNA"/>
</dbReference>
<evidence type="ECO:0000313" key="3">
    <source>
        <dbReference type="Proteomes" id="UP000298588"/>
    </source>
</evidence>
<keyword evidence="3" id="KW-1185">Reference proteome</keyword>
<dbReference type="GO" id="GO:0004029">
    <property type="term" value="F:aldehyde dehydrogenase (NAD+) activity"/>
    <property type="evidence" value="ECO:0007669"/>
    <property type="project" value="TreeGrafter"/>
</dbReference>
<dbReference type="GO" id="GO:0005737">
    <property type="term" value="C:cytoplasm"/>
    <property type="evidence" value="ECO:0007669"/>
    <property type="project" value="TreeGrafter"/>
</dbReference>
<protein>
    <submittedName>
        <fullName evidence="2">NAD-dependent epimerase/dehydratase family protein</fullName>
    </submittedName>
</protein>
<dbReference type="KEGG" id="paqt:E8L99_10645"/>
<dbReference type="RefSeq" id="WP_137099509.1">
    <property type="nucleotide sequence ID" value="NZ_CP039865.1"/>
</dbReference>
<dbReference type="InterPro" id="IPR001509">
    <property type="entry name" value="Epimerase_deHydtase"/>
</dbReference>
<dbReference type="InterPro" id="IPR051783">
    <property type="entry name" value="NAD(P)-dependent_oxidoreduct"/>
</dbReference>
<reference evidence="2 3" key="1">
    <citation type="submission" date="2019-04" db="EMBL/GenBank/DDBJ databases">
        <title>Phreatobacter aquaticus sp. nov.</title>
        <authorList>
            <person name="Choi A."/>
            <person name="Baek K."/>
        </authorList>
    </citation>
    <scope>NUCLEOTIDE SEQUENCE [LARGE SCALE GENOMIC DNA]</scope>
    <source>
        <strain evidence="2 3">NMCR1094</strain>
    </source>
</reference>
<dbReference type="InterPro" id="IPR036291">
    <property type="entry name" value="NAD(P)-bd_dom_sf"/>
</dbReference>
<evidence type="ECO:0000313" key="2">
    <source>
        <dbReference type="EMBL" id="QCK86177.1"/>
    </source>
</evidence>
<dbReference type="Pfam" id="PF01370">
    <property type="entry name" value="Epimerase"/>
    <property type="match status" value="1"/>
</dbReference>
<feature type="domain" description="NAD-dependent epimerase/dehydratase" evidence="1">
    <location>
        <begin position="3"/>
        <end position="224"/>
    </location>
</feature>
<gene>
    <name evidence="2" type="ORF">E8L99_10645</name>
</gene>